<dbReference type="AlphaFoldDB" id="A0A845ARY8"/>
<protein>
    <submittedName>
        <fullName evidence="2">Flp family type IVb pilin</fullName>
    </submittedName>
</protein>
<reference evidence="2 3" key="1">
    <citation type="submission" date="2019-12" db="EMBL/GenBank/DDBJ databases">
        <title>Genomic-based taxomic classification of the family Erythrobacteraceae.</title>
        <authorList>
            <person name="Xu L."/>
        </authorList>
    </citation>
    <scope>NUCLEOTIDE SEQUENCE [LARGE SCALE GENOMIC DNA]</scope>
    <source>
        <strain evidence="2 3">JCM 16677</strain>
    </source>
</reference>
<accession>A0A845ARY8</accession>
<feature type="transmembrane region" description="Helical" evidence="1">
    <location>
        <begin position="20"/>
        <end position="38"/>
    </location>
</feature>
<organism evidence="2 3">
    <name type="scientific">Parerythrobacter jejuensis</name>
    <dbReference type="NCBI Taxonomy" id="795812"/>
    <lineage>
        <taxon>Bacteria</taxon>
        <taxon>Pseudomonadati</taxon>
        <taxon>Pseudomonadota</taxon>
        <taxon>Alphaproteobacteria</taxon>
        <taxon>Sphingomonadales</taxon>
        <taxon>Erythrobacteraceae</taxon>
        <taxon>Parerythrobacter</taxon>
    </lineage>
</organism>
<proteinExistence type="predicted"/>
<keyword evidence="3" id="KW-1185">Reference proteome</keyword>
<dbReference type="RefSeq" id="WP_160779514.1">
    <property type="nucleotide sequence ID" value="NZ_BAAAZF010000001.1"/>
</dbReference>
<keyword evidence="1" id="KW-1133">Transmembrane helix</keyword>
<dbReference type="Pfam" id="PF04964">
    <property type="entry name" value="Flp_Fap"/>
    <property type="match status" value="1"/>
</dbReference>
<dbReference type="Proteomes" id="UP000446786">
    <property type="component" value="Unassembled WGS sequence"/>
</dbReference>
<sequence>MRNFLKRVLADDAGATAIEYGLILALVFLAMVTAVQGVGNETINLWNDISQTSADAIASGGV</sequence>
<dbReference type="OrthoDB" id="5325135at2"/>
<dbReference type="EMBL" id="WTYE01000001">
    <property type="protein sequence ID" value="MXP32147.1"/>
    <property type="molecule type" value="Genomic_DNA"/>
</dbReference>
<evidence type="ECO:0000313" key="3">
    <source>
        <dbReference type="Proteomes" id="UP000446786"/>
    </source>
</evidence>
<comment type="caution">
    <text evidence="2">The sequence shown here is derived from an EMBL/GenBank/DDBJ whole genome shotgun (WGS) entry which is preliminary data.</text>
</comment>
<keyword evidence="1" id="KW-0812">Transmembrane</keyword>
<name>A0A845ARY8_9SPHN</name>
<gene>
    <name evidence="2" type="ORF">GRI94_09970</name>
</gene>
<dbReference type="InterPro" id="IPR007047">
    <property type="entry name" value="Flp_Fap"/>
</dbReference>
<evidence type="ECO:0000256" key="1">
    <source>
        <dbReference type="SAM" id="Phobius"/>
    </source>
</evidence>
<keyword evidence="1" id="KW-0472">Membrane</keyword>
<evidence type="ECO:0000313" key="2">
    <source>
        <dbReference type="EMBL" id="MXP32147.1"/>
    </source>
</evidence>